<sequence>MRKTVLELLRRITVRPLPFLAVLCGVAFALPFVEGSLNPAFAQPSGTLRLYTSQPDADAQQTAAAFQAAYPGVSVEIFRSGTEEVISRFLLEAEAGAPQADVLLVADAPTFELLKSRDLLDPYCSPEAEAIAPTYYDEDCHYFGTKILATVIVYNTALAEPIDSWAALAEVPDGQVVMPSPTYSGAAAYNLGVITRNPALGWNWYEALKDNDAVLVQGNGAVVRNVAAGEQSYGMVVDFLAIRSRNEGSPVDVIYPREGVPLITEPVGIVKGAANLEAAQAFVDFLLSQEGQQVAVDIGYMPLREDVTPPEGFPALSELTVLSAPAAELAETREADKARFSELFGE</sequence>
<accession>A0ABT0CBR9</accession>
<keyword evidence="3" id="KW-1185">Reference proteome</keyword>
<organism evidence="2 3">
    <name type="scientific">Thermostichus vulcanus str. 'Rupite'</name>
    <dbReference type="NCBI Taxonomy" id="2813851"/>
    <lineage>
        <taxon>Bacteria</taxon>
        <taxon>Bacillati</taxon>
        <taxon>Cyanobacteriota</taxon>
        <taxon>Cyanophyceae</taxon>
        <taxon>Thermostichales</taxon>
        <taxon>Thermostichaceae</taxon>
        <taxon>Thermostichus</taxon>
    </lineage>
</organism>
<dbReference type="PANTHER" id="PTHR30006">
    <property type="entry name" value="THIAMINE-BINDING PERIPLASMIC PROTEIN-RELATED"/>
    <property type="match status" value="1"/>
</dbReference>
<dbReference type="Gene3D" id="3.40.190.10">
    <property type="entry name" value="Periplasmic binding protein-like II"/>
    <property type="match status" value="2"/>
</dbReference>
<evidence type="ECO:0000256" key="1">
    <source>
        <dbReference type="ARBA" id="ARBA00022729"/>
    </source>
</evidence>
<dbReference type="PANTHER" id="PTHR30006:SF24">
    <property type="entry name" value="SLL0237 PROTEIN"/>
    <property type="match status" value="1"/>
</dbReference>
<dbReference type="EMBL" id="JAFIRA010000021">
    <property type="protein sequence ID" value="MCJ2543134.1"/>
    <property type="molecule type" value="Genomic_DNA"/>
</dbReference>
<dbReference type="Pfam" id="PF13531">
    <property type="entry name" value="SBP_bac_11"/>
    <property type="match status" value="1"/>
</dbReference>
<proteinExistence type="predicted"/>
<name>A0ABT0CBR9_THEVL</name>
<dbReference type="PIRSF" id="PIRSF002825">
    <property type="entry name" value="CfbpA"/>
    <property type="match status" value="1"/>
</dbReference>
<evidence type="ECO:0000313" key="2">
    <source>
        <dbReference type="EMBL" id="MCJ2543134.1"/>
    </source>
</evidence>
<dbReference type="SUPFAM" id="SSF53850">
    <property type="entry name" value="Periplasmic binding protein-like II"/>
    <property type="match status" value="1"/>
</dbReference>
<dbReference type="InterPro" id="IPR026045">
    <property type="entry name" value="Ferric-bd"/>
</dbReference>
<dbReference type="CDD" id="cd13547">
    <property type="entry name" value="PBP2_Fbp_like_2"/>
    <property type="match status" value="1"/>
</dbReference>
<protein>
    <submittedName>
        <fullName evidence="2">ABC transporter substrate-binding protein</fullName>
    </submittedName>
</protein>
<evidence type="ECO:0000313" key="3">
    <source>
        <dbReference type="Proteomes" id="UP000830835"/>
    </source>
</evidence>
<reference evidence="2" key="1">
    <citation type="submission" date="2021-02" db="EMBL/GenBank/DDBJ databases">
        <title>The CRISPR/cas machinery reduction and long-range gene transfer in the hot spring cyanobacterium Synechococcus.</title>
        <authorList>
            <person name="Dvorak P."/>
            <person name="Jahodarova E."/>
            <person name="Hasler P."/>
            <person name="Poulickova A."/>
        </authorList>
    </citation>
    <scope>NUCLEOTIDE SEQUENCE</scope>
    <source>
        <strain evidence="2">Rupite</strain>
    </source>
</reference>
<dbReference type="Proteomes" id="UP000830835">
    <property type="component" value="Unassembled WGS sequence"/>
</dbReference>
<gene>
    <name evidence="2" type="ORF">JX360_09480</name>
</gene>
<comment type="caution">
    <text evidence="2">The sequence shown here is derived from an EMBL/GenBank/DDBJ whole genome shotgun (WGS) entry which is preliminary data.</text>
</comment>
<keyword evidence="1" id="KW-0732">Signal</keyword>